<organism evidence="3 4">
    <name type="scientific">Acinetobacter towneri</name>
    <dbReference type="NCBI Taxonomy" id="202956"/>
    <lineage>
        <taxon>Bacteria</taxon>
        <taxon>Pseudomonadati</taxon>
        <taxon>Pseudomonadota</taxon>
        <taxon>Gammaproteobacteria</taxon>
        <taxon>Moraxellales</taxon>
        <taxon>Moraxellaceae</taxon>
        <taxon>Acinetobacter</taxon>
    </lineage>
</organism>
<name>A0A1E8E316_9GAMM</name>
<evidence type="ECO:0000313" key="3">
    <source>
        <dbReference type="EMBL" id="OFE44061.1"/>
    </source>
</evidence>
<dbReference type="Proteomes" id="UP000186931">
    <property type="component" value="Unassembled WGS sequence"/>
</dbReference>
<keyword evidence="1" id="KW-0732">Signal</keyword>
<dbReference type="PANTHER" id="PTHR35535:SF1">
    <property type="entry name" value="HEAT SHOCK PROTEIN HSLJ"/>
    <property type="match status" value="1"/>
</dbReference>
<accession>A0A1E8E316</accession>
<dbReference type="PANTHER" id="PTHR35535">
    <property type="entry name" value="HEAT SHOCK PROTEIN HSLJ"/>
    <property type="match status" value="1"/>
</dbReference>
<feature type="signal peptide" evidence="1">
    <location>
        <begin position="1"/>
        <end position="19"/>
    </location>
</feature>
<evidence type="ECO:0000256" key="1">
    <source>
        <dbReference type="SAM" id="SignalP"/>
    </source>
</evidence>
<proteinExistence type="predicted"/>
<dbReference type="AlphaFoldDB" id="A0A1E8E316"/>
<feature type="domain" description="DUF306" evidence="2">
    <location>
        <begin position="38"/>
        <end position="149"/>
    </location>
</feature>
<dbReference type="STRING" id="202956.BJN41_02175"/>
<evidence type="ECO:0000313" key="4">
    <source>
        <dbReference type="Proteomes" id="UP000186931"/>
    </source>
</evidence>
<dbReference type="RefSeq" id="WP_070153290.1">
    <property type="nucleotide sequence ID" value="NZ_MKQS01000005.1"/>
</dbReference>
<dbReference type="Gene3D" id="2.40.128.270">
    <property type="match status" value="1"/>
</dbReference>
<feature type="chain" id="PRO_5009213400" evidence="1">
    <location>
        <begin position="20"/>
        <end position="155"/>
    </location>
</feature>
<dbReference type="EMBL" id="MKQS01000005">
    <property type="protein sequence ID" value="OFE44061.1"/>
    <property type="molecule type" value="Genomic_DNA"/>
</dbReference>
<dbReference type="InterPro" id="IPR005184">
    <property type="entry name" value="DUF306_Meta_HslJ"/>
</dbReference>
<protein>
    <submittedName>
        <fullName evidence="3">META domain-containing protein</fullName>
    </submittedName>
</protein>
<dbReference type="Pfam" id="PF03724">
    <property type="entry name" value="META"/>
    <property type="match status" value="1"/>
</dbReference>
<sequence>MFKKSFVFAIFASVMLFSGCENMPTQTSTSQITAINQANLVQRTWTATQLGNSMLNTAANRQNLPYLNFDATTQIVSGSDSCNRINASYTAGRDTLQLGQLATTRMACLNNNNLDQKFHEALNKVTHYQVYGKTLKLLDRHGNLLIQFETPTAVR</sequence>
<dbReference type="PROSITE" id="PS51257">
    <property type="entry name" value="PROKAR_LIPOPROTEIN"/>
    <property type="match status" value="1"/>
</dbReference>
<gene>
    <name evidence="3" type="ORF">BJN41_02175</name>
</gene>
<reference evidence="3 4" key="1">
    <citation type="submission" date="2016-10" db="EMBL/GenBank/DDBJ databases">
        <title>Genome of airborne Acinetobacter sp. 5-2Ac02 in the hospital environment: Species near to Acinetobacter towneri.</title>
        <authorList>
            <person name="Barbosa B."/>
            <person name="Fernandez-Garcia L."/>
            <person name="Gato E."/>
            <person name="Leao R."/>
            <person name="Albano R."/>
            <person name="Fernandez B."/>
            <person name="Fernandez-Cuenca F."/>
            <person name="Marques E."/>
            <person name="Tomas M."/>
        </authorList>
    </citation>
    <scope>NUCLEOTIDE SEQUENCE [LARGE SCALE GENOMIC DNA]</scope>
    <source>
        <strain evidence="3 4">5-2Ac02</strain>
    </source>
</reference>
<dbReference type="InterPro" id="IPR053147">
    <property type="entry name" value="Hsp_HslJ-like"/>
</dbReference>
<comment type="caution">
    <text evidence="3">The sequence shown here is derived from an EMBL/GenBank/DDBJ whole genome shotgun (WGS) entry which is preliminary data.</text>
</comment>
<evidence type="ECO:0000259" key="2">
    <source>
        <dbReference type="Pfam" id="PF03724"/>
    </source>
</evidence>
<dbReference type="InterPro" id="IPR038670">
    <property type="entry name" value="HslJ-like_sf"/>
</dbReference>